<keyword evidence="1" id="KW-1133">Transmembrane helix</keyword>
<name>A0A0H4PEH6_9BACT</name>
<feature type="transmembrane region" description="Helical" evidence="1">
    <location>
        <begin position="12"/>
        <end position="34"/>
    </location>
</feature>
<dbReference type="AlphaFoldDB" id="A0A0H4PEH6"/>
<organism evidence="2 3">
    <name type="scientific">Cyclobacterium amurskyense</name>
    <dbReference type="NCBI Taxonomy" id="320787"/>
    <lineage>
        <taxon>Bacteria</taxon>
        <taxon>Pseudomonadati</taxon>
        <taxon>Bacteroidota</taxon>
        <taxon>Cytophagia</taxon>
        <taxon>Cytophagales</taxon>
        <taxon>Cyclobacteriaceae</taxon>
        <taxon>Cyclobacterium</taxon>
    </lineage>
</organism>
<gene>
    <name evidence="2" type="ORF">CA2015_3276</name>
</gene>
<dbReference type="RefSeq" id="WP_048642861.1">
    <property type="nucleotide sequence ID" value="NZ_CP012040.1"/>
</dbReference>
<keyword evidence="1" id="KW-0812">Transmembrane</keyword>
<evidence type="ECO:0000256" key="1">
    <source>
        <dbReference type="SAM" id="Phobius"/>
    </source>
</evidence>
<sequence length="159" mass="18070">MNKNQQRFINYMSRFVTYTWYMLGNLPSVVFWGVRIKKINMDSCQTTIPYNWRTKNPFKSIYFATLCGGAELASGSLCLLHLTGSEKFSMLVVDLNAQFVKKADAEITMQCEDGHLIQQTLSGLAQPGDTSTLKTTIIGHNPNNEIVAKFEVTWSFKRK</sequence>
<accession>A0A0H4PEH6</accession>
<evidence type="ECO:0000313" key="2">
    <source>
        <dbReference type="EMBL" id="AKP52669.1"/>
    </source>
</evidence>
<dbReference type="InterPro" id="IPR027961">
    <property type="entry name" value="DUF4442"/>
</dbReference>
<dbReference type="InterPro" id="IPR029069">
    <property type="entry name" value="HotDog_dom_sf"/>
</dbReference>
<dbReference type="KEGG" id="camu:CA2015_3276"/>
<keyword evidence="3" id="KW-1185">Reference proteome</keyword>
<dbReference type="EMBL" id="CP012040">
    <property type="protein sequence ID" value="AKP52669.1"/>
    <property type="molecule type" value="Genomic_DNA"/>
</dbReference>
<evidence type="ECO:0008006" key="4">
    <source>
        <dbReference type="Google" id="ProtNLM"/>
    </source>
</evidence>
<protein>
    <recommendedName>
        <fullName evidence="4">Thioesterase</fullName>
    </recommendedName>
</protein>
<dbReference type="STRING" id="320787.CA2015_3276"/>
<dbReference type="Gene3D" id="3.10.129.10">
    <property type="entry name" value="Hotdog Thioesterase"/>
    <property type="match status" value="1"/>
</dbReference>
<dbReference type="SUPFAM" id="SSF54637">
    <property type="entry name" value="Thioesterase/thiol ester dehydrase-isomerase"/>
    <property type="match status" value="1"/>
</dbReference>
<dbReference type="OrthoDB" id="9153186at2"/>
<keyword evidence="1" id="KW-0472">Membrane</keyword>
<reference evidence="2 3" key="1">
    <citation type="submission" date="2015-07" db="EMBL/GenBank/DDBJ databases">
        <authorList>
            <person name="Kim K.M."/>
        </authorList>
    </citation>
    <scope>NUCLEOTIDE SEQUENCE [LARGE SCALE GENOMIC DNA]</scope>
    <source>
        <strain evidence="2 3">KCTC 12363</strain>
    </source>
</reference>
<dbReference type="Proteomes" id="UP000036520">
    <property type="component" value="Chromosome"/>
</dbReference>
<proteinExistence type="predicted"/>
<evidence type="ECO:0000313" key="3">
    <source>
        <dbReference type="Proteomes" id="UP000036520"/>
    </source>
</evidence>
<dbReference type="Pfam" id="PF14539">
    <property type="entry name" value="DUF4442"/>
    <property type="match status" value="1"/>
</dbReference>
<dbReference type="PATRIC" id="fig|320787.5.peg.3577"/>